<keyword evidence="3" id="KW-1185">Reference proteome</keyword>
<dbReference type="AlphaFoldDB" id="A0A6A2ZWU0"/>
<protein>
    <recommendedName>
        <fullName evidence="1">RNase H type-1 domain-containing protein</fullName>
    </recommendedName>
</protein>
<dbReference type="InterPro" id="IPR002156">
    <property type="entry name" value="RNaseH_domain"/>
</dbReference>
<evidence type="ECO:0000313" key="3">
    <source>
        <dbReference type="Proteomes" id="UP000436088"/>
    </source>
</evidence>
<dbReference type="PANTHER" id="PTHR47723:SF19">
    <property type="entry name" value="POLYNUCLEOTIDYL TRANSFERASE, RIBONUCLEASE H-LIKE SUPERFAMILY PROTEIN"/>
    <property type="match status" value="1"/>
</dbReference>
<evidence type="ECO:0000313" key="2">
    <source>
        <dbReference type="EMBL" id="KAE8696066.1"/>
    </source>
</evidence>
<dbReference type="Pfam" id="PF13456">
    <property type="entry name" value="RVT_3"/>
    <property type="match status" value="1"/>
</dbReference>
<organism evidence="2 3">
    <name type="scientific">Hibiscus syriacus</name>
    <name type="common">Rose of Sharon</name>
    <dbReference type="NCBI Taxonomy" id="106335"/>
    <lineage>
        <taxon>Eukaryota</taxon>
        <taxon>Viridiplantae</taxon>
        <taxon>Streptophyta</taxon>
        <taxon>Embryophyta</taxon>
        <taxon>Tracheophyta</taxon>
        <taxon>Spermatophyta</taxon>
        <taxon>Magnoliopsida</taxon>
        <taxon>eudicotyledons</taxon>
        <taxon>Gunneridae</taxon>
        <taxon>Pentapetalae</taxon>
        <taxon>rosids</taxon>
        <taxon>malvids</taxon>
        <taxon>Malvales</taxon>
        <taxon>Malvaceae</taxon>
        <taxon>Malvoideae</taxon>
        <taxon>Hibiscus</taxon>
    </lineage>
</organism>
<dbReference type="Proteomes" id="UP000436088">
    <property type="component" value="Unassembled WGS sequence"/>
</dbReference>
<dbReference type="GO" id="GO:0004523">
    <property type="term" value="F:RNA-DNA hybrid ribonuclease activity"/>
    <property type="evidence" value="ECO:0007669"/>
    <property type="project" value="InterPro"/>
</dbReference>
<name>A0A6A2ZWU0_HIBSY</name>
<dbReference type="Gene3D" id="3.30.420.10">
    <property type="entry name" value="Ribonuclease H-like superfamily/Ribonuclease H"/>
    <property type="match status" value="1"/>
</dbReference>
<proteinExistence type="predicted"/>
<dbReference type="CDD" id="cd06222">
    <property type="entry name" value="RNase_H_like"/>
    <property type="match status" value="1"/>
</dbReference>
<feature type="domain" description="RNase H type-1" evidence="1">
    <location>
        <begin position="56"/>
        <end position="133"/>
    </location>
</feature>
<dbReference type="InterPro" id="IPR012337">
    <property type="entry name" value="RNaseH-like_sf"/>
</dbReference>
<dbReference type="EMBL" id="VEPZ02001070">
    <property type="protein sequence ID" value="KAE8696066.1"/>
    <property type="molecule type" value="Genomic_DNA"/>
</dbReference>
<accession>A0A6A2ZWU0</accession>
<dbReference type="InterPro" id="IPR044730">
    <property type="entry name" value="RNase_H-like_dom_plant"/>
</dbReference>
<dbReference type="InterPro" id="IPR036397">
    <property type="entry name" value="RNaseH_sf"/>
</dbReference>
<evidence type="ECO:0000259" key="1">
    <source>
        <dbReference type="Pfam" id="PF13456"/>
    </source>
</evidence>
<dbReference type="PANTHER" id="PTHR47723">
    <property type="entry name" value="OS05G0353850 PROTEIN"/>
    <property type="match status" value="1"/>
</dbReference>
<dbReference type="InterPro" id="IPR053151">
    <property type="entry name" value="RNase_H-like"/>
</dbReference>
<reference evidence="2" key="1">
    <citation type="submission" date="2019-09" db="EMBL/GenBank/DDBJ databases">
        <title>Draft genome information of white flower Hibiscus syriacus.</title>
        <authorList>
            <person name="Kim Y.-M."/>
        </authorList>
    </citation>
    <scope>NUCLEOTIDE SEQUENCE [LARGE SCALE GENOMIC DNA]</scope>
    <source>
        <strain evidence="2">YM2019G1</strain>
    </source>
</reference>
<dbReference type="GO" id="GO:0003676">
    <property type="term" value="F:nucleic acid binding"/>
    <property type="evidence" value="ECO:0007669"/>
    <property type="project" value="InterPro"/>
</dbReference>
<dbReference type="SUPFAM" id="SSF53098">
    <property type="entry name" value="Ribonuclease H-like"/>
    <property type="match status" value="1"/>
</dbReference>
<sequence length="148" mass="17137">MTNYQRVIHHFTTYGNCLLCSAGVEDINHVFRGCPRTVDDNRVLWHRPRVGWVKLNTDSGQSPSDGFATCGGVLWDCHQRWLMGFYKYIGICSIMEVELWGLYWLSCVCKRGFRHVEAELDCQQAFQLLQVYQINKGTLSILIVELIF</sequence>
<gene>
    <name evidence="2" type="ORF">F3Y22_tig00110677pilonHSYRG00095</name>
</gene>
<comment type="caution">
    <text evidence="2">The sequence shown here is derived from an EMBL/GenBank/DDBJ whole genome shotgun (WGS) entry which is preliminary data.</text>
</comment>